<organism evidence="1 2">
    <name type="scientific">Salinicola lusitanus</name>
    <dbReference type="NCBI Taxonomy" id="1949085"/>
    <lineage>
        <taxon>Bacteria</taxon>
        <taxon>Pseudomonadati</taxon>
        <taxon>Pseudomonadota</taxon>
        <taxon>Gammaproteobacteria</taxon>
        <taxon>Oceanospirillales</taxon>
        <taxon>Halomonadaceae</taxon>
        <taxon>Salinicola</taxon>
    </lineage>
</organism>
<sequence>MIINVGEFKRLLDEYDDQLELSFSGLEYHRLRQKGDKHLEVEFEEKIFRDKTGHINIHGEGH</sequence>
<gene>
    <name evidence="1" type="ORF">AAGT95_07950</name>
</gene>
<dbReference type="Proteomes" id="UP001453229">
    <property type="component" value="Chromosome"/>
</dbReference>
<name>A0ABZ3CXQ2_9GAMM</name>
<dbReference type="EMBL" id="CP151919">
    <property type="protein sequence ID" value="XAD55904.1"/>
    <property type="molecule type" value="Genomic_DNA"/>
</dbReference>
<keyword evidence="2" id="KW-1185">Reference proteome</keyword>
<protein>
    <submittedName>
        <fullName evidence="1">Uncharacterized protein</fullName>
    </submittedName>
</protein>
<reference evidence="1 2" key="1">
    <citation type="submission" date="2024-04" db="EMBL/GenBank/DDBJ databases">
        <title>Salinicola lusitanus LLJ914,a marine bacterium isolated from the Okinawa Trough.</title>
        <authorList>
            <person name="Li J."/>
        </authorList>
    </citation>
    <scope>NUCLEOTIDE SEQUENCE [LARGE SCALE GENOMIC DNA]</scope>
    <source>
        <strain evidence="1 2">LLJ914</strain>
    </source>
</reference>
<evidence type="ECO:0000313" key="1">
    <source>
        <dbReference type="EMBL" id="XAD55904.1"/>
    </source>
</evidence>
<accession>A0ABZ3CXQ2</accession>
<evidence type="ECO:0000313" key="2">
    <source>
        <dbReference type="Proteomes" id="UP001453229"/>
    </source>
</evidence>
<proteinExistence type="predicted"/>
<dbReference type="RefSeq" id="WP_110597683.1">
    <property type="nucleotide sequence ID" value="NZ_CP151919.1"/>
</dbReference>